<dbReference type="PANTHER" id="PTHR38462:SF1">
    <property type="entry name" value="YPRB RIBONUCLEASE H-LIKE DOMAIN-CONTAINING PROTEIN"/>
    <property type="match status" value="1"/>
</dbReference>
<proteinExistence type="predicted"/>
<dbReference type="EMBL" id="OUNR01000022">
    <property type="protein sequence ID" value="SPP66774.1"/>
    <property type="molecule type" value="Genomic_DNA"/>
</dbReference>
<protein>
    <recommendedName>
        <fullName evidence="1">YprB ribonuclease H-like domain-containing protein</fullName>
    </recommendedName>
</protein>
<dbReference type="InterPro" id="IPR038720">
    <property type="entry name" value="YprB_RNase_H-like_dom"/>
</dbReference>
<feature type="domain" description="YprB ribonuclease H-like" evidence="1">
    <location>
        <begin position="88"/>
        <end position="240"/>
    </location>
</feature>
<gene>
    <name evidence="2" type="ORF">NITLEN_90029</name>
</gene>
<organism evidence="2 3">
    <name type="scientific">Nitrospira lenta</name>
    <dbReference type="NCBI Taxonomy" id="1436998"/>
    <lineage>
        <taxon>Bacteria</taxon>
        <taxon>Pseudomonadati</taxon>
        <taxon>Nitrospirota</taxon>
        <taxon>Nitrospiria</taxon>
        <taxon>Nitrospirales</taxon>
        <taxon>Nitrospiraceae</taxon>
        <taxon>Nitrospira</taxon>
    </lineage>
</organism>
<dbReference type="Pfam" id="PF13482">
    <property type="entry name" value="RNase_H_2"/>
    <property type="match status" value="1"/>
</dbReference>
<name>A0A330LAN8_9BACT</name>
<evidence type="ECO:0000259" key="1">
    <source>
        <dbReference type="Pfam" id="PF13482"/>
    </source>
</evidence>
<dbReference type="Proteomes" id="UP000248168">
    <property type="component" value="Unassembled WGS sequence"/>
</dbReference>
<dbReference type="PANTHER" id="PTHR38462">
    <property type="entry name" value="EXONUCLEASE-LIKE PROTEIN"/>
    <property type="match status" value="1"/>
</dbReference>
<evidence type="ECO:0000313" key="2">
    <source>
        <dbReference type="EMBL" id="SPP66774.1"/>
    </source>
</evidence>
<dbReference type="RefSeq" id="WP_121990895.1">
    <property type="nucleotide sequence ID" value="NZ_OUNR01000022.1"/>
</dbReference>
<keyword evidence="3" id="KW-1185">Reference proteome</keyword>
<dbReference type="OrthoDB" id="9790530at2"/>
<reference evidence="3" key="1">
    <citation type="submission" date="2018-04" db="EMBL/GenBank/DDBJ databases">
        <authorList>
            <person name="Lucker S."/>
            <person name="Sakoula D."/>
        </authorList>
    </citation>
    <scope>NUCLEOTIDE SEQUENCE [LARGE SCALE GENOMIC DNA]</scope>
</reference>
<dbReference type="AlphaFoldDB" id="A0A330LAN8"/>
<accession>A0A330LAN8</accession>
<dbReference type="SUPFAM" id="SSF53098">
    <property type="entry name" value="Ribonuclease H-like"/>
    <property type="match status" value="1"/>
</dbReference>
<dbReference type="InParanoid" id="A0A330LAN8"/>
<evidence type="ECO:0000313" key="3">
    <source>
        <dbReference type="Proteomes" id="UP000248168"/>
    </source>
</evidence>
<dbReference type="InterPro" id="IPR012337">
    <property type="entry name" value="RNaseH-like_sf"/>
</dbReference>
<sequence>MLPSTFVILPGIGPGTERRLWQEGLLTWNDFQSQARVPGISAHRKQWYDQELAQAQAAFDSGLLDYFTTRLPSRDHWRFFDLCEPRTLYLDIETTGTSPHDGEVTVVGLHRRGETVCLVRGETLTTERLQAELDACTLLVTFFGTSFDVPYLRAKFPTLRFSMPHFDLCFAARRLGLRGGLKQIERELGIERDSALQGLDGWDAVRLWMQWRAGDADARALLLAYNEADTANLAPLAKHVFEDILVRFGPASVGASMPLQREKQVGHI</sequence>